<dbReference type="Proteomes" id="UP001626550">
    <property type="component" value="Unassembled WGS sequence"/>
</dbReference>
<dbReference type="AlphaFoldDB" id="A0ABD2QMA3"/>
<evidence type="ECO:0000313" key="1">
    <source>
        <dbReference type="EMBL" id="KAL3320669.1"/>
    </source>
</evidence>
<sequence length="188" mass="21198">MNFQTFRQEVLARVPGLEVLDRIEVSADELRGAKIDYLKRYLEEWHNKGGTYDESEDKILKSPSLDFLNEHPQYENYAKLLGLPSLVKKTSEALRAGMIRLDFHLFELAGGEPKHSIKGKTVTKSMSISQLKSLTRRLFKIGPRAPIELVGLSAKAPKMPLSISSDIDEIDFLGLENDDCIQVHLQCG</sequence>
<organism evidence="1 2">
    <name type="scientific">Cichlidogyrus casuarinus</name>
    <dbReference type="NCBI Taxonomy" id="1844966"/>
    <lineage>
        <taxon>Eukaryota</taxon>
        <taxon>Metazoa</taxon>
        <taxon>Spiralia</taxon>
        <taxon>Lophotrochozoa</taxon>
        <taxon>Platyhelminthes</taxon>
        <taxon>Monogenea</taxon>
        <taxon>Monopisthocotylea</taxon>
        <taxon>Dactylogyridea</taxon>
        <taxon>Ancyrocephalidae</taxon>
        <taxon>Cichlidogyrus</taxon>
    </lineage>
</organism>
<dbReference type="EMBL" id="JBJKFK010000037">
    <property type="protein sequence ID" value="KAL3320669.1"/>
    <property type="molecule type" value="Genomic_DNA"/>
</dbReference>
<proteinExistence type="predicted"/>
<gene>
    <name evidence="1" type="ORF">Ciccas_000641</name>
</gene>
<evidence type="ECO:0000313" key="2">
    <source>
        <dbReference type="Proteomes" id="UP001626550"/>
    </source>
</evidence>
<reference evidence="1 2" key="1">
    <citation type="submission" date="2024-11" db="EMBL/GenBank/DDBJ databases">
        <title>Adaptive evolution of stress response genes in parasites aligns with host niche diversity.</title>
        <authorList>
            <person name="Hahn C."/>
            <person name="Resl P."/>
        </authorList>
    </citation>
    <scope>NUCLEOTIDE SEQUENCE [LARGE SCALE GENOMIC DNA]</scope>
    <source>
        <strain evidence="1">EGGRZ-B1_66</strain>
        <tissue evidence="1">Body</tissue>
    </source>
</reference>
<protein>
    <submittedName>
        <fullName evidence="1">Uncharacterized protein</fullName>
    </submittedName>
</protein>
<name>A0ABD2QMA3_9PLAT</name>
<comment type="caution">
    <text evidence="1">The sequence shown here is derived from an EMBL/GenBank/DDBJ whole genome shotgun (WGS) entry which is preliminary data.</text>
</comment>
<dbReference type="Gene3D" id="3.10.20.90">
    <property type="entry name" value="Phosphatidylinositol 3-kinase Catalytic Subunit, Chain A, domain 1"/>
    <property type="match status" value="1"/>
</dbReference>
<keyword evidence="2" id="KW-1185">Reference proteome</keyword>
<accession>A0ABD2QMA3</accession>